<dbReference type="EMBL" id="REGN01001627">
    <property type="protein sequence ID" value="RNA33495.1"/>
    <property type="molecule type" value="Genomic_DNA"/>
</dbReference>
<evidence type="ECO:0000256" key="1">
    <source>
        <dbReference type="SAM" id="Phobius"/>
    </source>
</evidence>
<feature type="transmembrane region" description="Helical" evidence="1">
    <location>
        <begin position="51"/>
        <end position="73"/>
    </location>
</feature>
<protein>
    <submittedName>
        <fullName evidence="2">Uncharacterized protein</fullName>
    </submittedName>
</protein>
<evidence type="ECO:0000313" key="2">
    <source>
        <dbReference type="EMBL" id="RNA33495.1"/>
    </source>
</evidence>
<keyword evidence="1" id="KW-0472">Membrane</keyword>
<keyword evidence="3" id="KW-1185">Reference proteome</keyword>
<comment type="caution">
    <text evidence="2">The sequence shown here is derived from an EMBL/GenBank/DDBJ whole genome shotgun (WGS) entry which is preliminary data.</text>
</comment>
<keyword evidence="1" id="KW-0812">Transmembrane</keyword>
<sequence length="81" mass="9419">MITKIQEINYSKKNTICSYLMQFFFNNKVKCTNYRPSGKQVYSKPANSVSLVTFLLLFQSFILNIISAIISCLRIQIDRKT</sequence>
<keyword evidence="1" id="KW-1133">Transmembrane helix</keyword>
<accession>A0A3M7SCV3</accession>
<evidence type="ECO:0000313" key="3">
    <source>
        <dbReference type="Proteomes" id="UP000276133"/>
    </source>
</evidence>
<organism evidence="2 3">
    <name type="scientific">Brachionus plicatilis</name>
    <name type="common">Marine rotifer</name>
    <name type="synonym">Brachionus muelleri</name>
    <dbReference type="NCBI Taxonomy" id="10195"/>
    <lineage>
        <taxon>Eukaryota</taxon>
        <taxon>Metazoa</taxon>
        <taxon>Spiralia</taxon>
        <taxon>Gnathifera</taxon>
        <taxon>Rotifera</taxon>
        <taxon>Eurotatoria</taxon>
        <taxon>Monogononta</taxon>
        <taxon>Pseudotrocha</taxon>
        <taxon>Ploima</taxon>
        <taxon>Brachionidae</taxon>
        <taxon>Brachionus</taxon>
    </lineage>
</organism>
<reference evidence="2 3" key="1">
    <citation type="journal article" date="2018" name="Sci. Rep.">
        <title>Genomic signatures of local adaptation to the degree of environmental predictability in rotifers.</title>
        <authorList>
            <person name="Franch-Gras L."/>
            <person name="Hahn C."/>
            <person name="Garcia-Roger E.M."/>
            <person name="Carmona M.J."/>
            <person name="Serra M."/>
            <person name="Gomez A."/>
        </authorList>
    </citation>
    <scope>NUCLEOTIDE SEQUENCE [LARGE SCALE GENOMIC DNA]</scope>
    <source>
        <strain evidence="2">HYR1</strain>
    </source>
</reference>
<dbReference type="Proteomes" id="UP000276133">
    <property type="component" value="Unassembled WGS sequence"/>
</dbReference>
<name>A0A3M7SCV3_BRAPC</name>
<dbReference type="AlphaFoldDB" id="A0A3M7SCV3"/>
<proteinExistence type="predicted"/>
<gene>
    <name evidence="2" type="ORF">BpHYR1_041424</name>
</gene>